<feature type="transmembrane region" description="Helical" evidence="2">
    <location>
        <begin position="24"/>
        <end position="43"/>
    </location>
</feature>
<name>A0AAW6DQ99_MEDGN</name>
<protein>
    <recommendedName>
        <fullName evidence="5">Molecular chaperone DnaJ</fullName>
    </recommendedName>
</protein>
<keyword evidence="2" id="KW-0472">Membrane</keyword>
<evidence type="ECO:0000256" key="1">
    <source>
        <dbReference type="SAM" id="Coils"/>
    </source>
</evidence>
<sequence>MKELFIKYFLKLMFLHENIMDKKVQYILLVFVGLWFVCCFLRFTSSIIFSKIIPLIFALCMLVFSILSLISFQWVYWMMWLIMSWGILITEDIHMHRKKEDEMKKIKQSEFIWNCKCDVLKKQNTDLEIYNKLLEKSSQNDKKELKELKDALEYWCRQAKQYEILLGVSNEYQDSTESRDDEIKKLEEERDHFRLLYERAEWQLNHSKKTNQEVDVFKNCDSLESLSERKKALLSIFHPDVEYGDNEITRIILEQYNKMKATYQ</sequence>
<proteinExistence type="predicted"/>
<dbReference type="Proteomes" id="UP001212160">
    <property type="component" value="Unassembled WGS sequence"/>
</dbReference>
<dbReference type="AlphaFoldDB" id="A0AAW6DQ99"/>
<reference evidence="3" key="1">
    <citation type="submission" date="2023-01" db="EMBL/GenBank/DDBJ databases">
        <title>Human gut microbiome strain richness.</title>
        <authorList>
            <person name="Chen-Liaw A."/>
        </authorList>
    </citation>
    <scope>NUCLEOTIDE SEQUENCE</scope>
    <source>
        <strain evidence="3">RTP21484st1_H11_RTP21484_190118</strain>
    </source>
</reference>
<feature type="coiled-coil region" evidence="1">
    <location>
        <begin position="120"/>
        <end position="203"/>
    </location>
</feature>
<evidence type="ECO:0008006" key="5">
    <source>
        <dbReference type="Google" id="ProtNLM"/>
    </source>
</evidence>
<accession>A0AAW6DQ99</accession>
<keyword evidence="1" id="KW-0175">Coiled coil</keyword>
<comment type="caution">
    <text evidence="3">The sequence shown here is derived from an EMBL/GenBank/DDBJ whole genome shotgun (WGS) entry which is preliminary data.</text>
</comment>
<feature type="transmembrane region" description="Helical" evidence="2">
    <location>
        <begin position="52"/>
        <end position="70"/>
    </location>
</feature>
<evidence type="ECO:0000256" key="2">
    <source>
        <dbReference type="SAM" id="Phobius"/>
    </source>
</evidence>
<evidence type="ECO:0000313" key="4">
    <source>
        <dbReference type="Proteomes" id="UP001212160"/>
    </source>
</evidence>
<organism evidence="3 4">
    <name type="scientific">Mediterraneibacter gnavus</name>
    <name type="common">Ruminococcus gnavus</name>
    <dbReference type="NCBI Taxonomy" id="33038"/>
    <lineage>
        <taxon>Bacteria</taxon>
        <taxon>Bacillati</taxon>
        <taxon>Bacillota</taxon>
        <taxon>Clostridia</taxon>
        <taxon>Lachnospirales</taxon>
        <taxon>Lachnospiraceae</taxon>
        <taxon>Mediterraneibacter</taxon>
    </lineage>
</organism>
<gene>
    <name evidence="3" type="ORF">PNW85_20105</name>
</gene>
<evidence type="ECO:0000313" key="3">
    <source>
        <dbReference type="EMBL" id="MDB8688896.1"/>
    </source>
</evidence>
<dbReference type="EMBL" id="JAQMLA010000152">
    <property type="protein sequence ID" value="MDB8688896.1"/>
    <property type="molecule type" value="Genomic_DNA"/>
</dbReference>
<dbReference type="RefSeq" id="WP_272108465.1">
    <property type="nucleotide sequence ID" value="NZ_JAQMLA010000152.1"/>
</dbReference>
<keyword evidence="2" id="KW-1133">Transmembrane helix</keyword>
<keyword evidence="2" id="KW-0812">Transmembrane</keyword>